<name>F0SLP3_RUBBR</name>
<reference evidence="2" key="1">
    <citation type="submission" date="2011-02" db="EMBL/GenBank/DDBJ databases">
        <title>The complete genome of Planctomyces brasiliensis DSM 5305.</title>
        <authorList>
            <person name="Lucas S."/>
            <person name="Copeland A."/>
            <person name="Lapidus A."/>
            <person name="Bruce D."/>
            <person name="Goodwin L."/>
            <person name="Pitluck S."/>
            <person name="Kyrpides N."/>
            <person name="Mavromatis K."/>
            <person name="Pagani I."/>
            <person name="Ivanova N."/>
            <person name="Ovchinnikova G."/>
            <person name="Lu M."/>
            <person name="Detter J.C."/>
            <person name="Han C."/>
            <person name="Land M."/>
            <person name="Hauser L."/>
            <person name="Markowitz V."/>
            <person name="Cheng J.-F."/>
            <person name="Hugenholtz P."/>
            <person name="Woyke T."/>
            <person name="Wu D."/>
            <person name="Tindall B."/>
            <person name="Pomrenke H.G."/>
            <person name="Brambilla E."/>
            <person name="Klenk H.-P."/>
            <person name="Eisen J.A."/>
        </authorList>
    </citation>
    <scope>NUCLEOTIDE SEQUENCE [LARGE SCALE GENOMIC DNA]</scope>
    <source>
        <strain evidence="2">ATCC 49424 / DSM 5305 / JCM 21570 / NBRC 103401 / IFAM 1448</strain>
    </source>
</reference>
<proteinExistence type="predicted"/>
<dbReference type="Proteomes" id="UP000006860">
    <property type="component" value="Chromosome"/>
</dbReference>
<gene>
    <name evidence="1" type="ordered locus">Plabr_1168</name>
</gene>
<dbReference type="Gene3D" id="1.25.10.10">
    <property type="entry name" value="Leucine-rich Repeat Variant"/>
    <property type="match status" value="1"/>
</dbReference>
<dbReference type="eggNOG" id="COG1413">
    <property type="taxonomic scope" value="Bacteria"/>
</dbReference>
<dbReference type="InterPro" id="IPR011989">
    <property type="entry name" value="ARM-like"/>
</dbReference>
<dbReference type="RefSeq" id="WP_013627517.1">
    <property type="nucleotide sequence ID" value="NC_015174.1"/>
</dbReference>
<dbReference type="EMBL" id="CP002546">
    <property type="protein sequence ID" value="ADY58784.1"/>
    <property type="molecule type" value="Genomic_DNA"/>
</dbReference>
<dbReference type="PROSITE" id="PS50077">
    <property type="entry name" value="HEAT_REPEAT"/>
    <property type="match status" value="1"/>
</dbReference>
<dbReference type="OrthoDB" id="294827at2"/>
<accession>F0SLP3</accession>
<protein>
    <submittedName>
        <fullName evidence="1">HEAT domain containing protein</fullName>
    </submittedName>
</protein>
<dbReference type="HOGENOM" id="CLU_1739172_0_0_0"/>
<dbReference type="Pfam" id="PF13646">
    <property type="entry name" value="HEAT_2"/>
    <property type="match status" value="1"/>
</dbReference>
<keyword evidence="2" id="KW-1185">Reference proteome</keyword>
<sequence length="152" mass="17399">MKLEQLPVLLRLLADPTTPHTAVELWCRIEAWGWNESVPILMRELETGEPCVKRLVLSIIWQELEQLGPDRVQPFVPCILPLLDDPDRLVRMAAVQAVRDLHLNEAIPQLRRIVCDDERPLAAEALVALMDLDEELLDDLIKSVREKLDGKE</sequence>
<dbReference type="InterPro" id="IPR016024">
    <property type="entry name" value="ARM-type_fold"/>
</dbReference>
<dbReference type="KEGG" id="pbs:Plabr_1168"/>
<organism evidence="1 2">
    <name type="scientific">Rubinisphaera brasiliensis (strain ATCC 49424 / DSM 5305 / JCM 21570 / IAM 15109 / NBRC 103401 / IFAM 1448)</name>
    <name type="common">Planctomyces brasiliensis</name>
    <dbReference type="NCBI Taxonomy" id="756272"/>
    <lineage>
        <taxon>Bacteria</taxon>
        <taxon>Pseudomonadati</taxon>
        <taxon>Planctomycetota</taxon>
        <taxon>Planctomycetia</taxon>
        <taxon>Planctomycetales</taxon>
        <taxon>Planctomycetaceae</taxon>
        <taxon>Rubinisphaera</taxon>
    </lineage>
</organism>
<dbReference type="AlphaFoldDB" id="F0SLP3"/>
<evidence type="ECO:0000313" key="1">
    <source>
        <dbReference type="EMBL" id="ADY58784.1"/>
    </source>
</evidence>
<dbReference type="SUPFAM" id="SSF48371">
    <property type="entry name" value="ARM repeat"/>
    <property type="match status" value="1"/>
</dbReference>
<evidence type="ECO:0000313" key="2">
    <source>
        <dbReference type="Proteomes" id="UP000006860"/>
    </source>
</evidence>
<dbReference type="InterPro" id="IPR021133">
    <property type="entry name" value="HEAT_type_2"/>
</dbReference>